<dbReference type="GO" id="GO:0004642">
    <property type="term" value="F:phosphoribosylformylglycinamidine synthase activity"/>
    <property type="evidence" value="ECO:0007669"/>
    <property type="project" value="UniProtKB-EC"/>
</dbReference>
<dbReference type="GO" id="GO:0005524">
    <property type="term" value="F:ATP binding"/>
    <property type="evidence" value="ECO:0007669"/>
    <property type="project" value="UniProtKB-KW"/>
</dbReference>
<dbReference type="InterPro" id="IPR029062">
    <property type="entry name" value="Class_I_gatase-like"/>
</dbReference>
<evidence type="ECO:0000256" key="2">
    <source>
        <dbReference type="ARBA" id="ARBA00022723"/>
    </source>
</evidence>
<feature type="domain" description="PurM-like C-terminal" evidence="7">
    <location>
        <begin position="440"/>
        <end position="591"/>
    </location>
</feature>
<accession>A0A2T0BEH5</accession>
<name>A0A2T0BEH5_9CLOT</name>
<dbReference type="FunFam" id="3.30.1330.10:FF:000013">
    <property type="entry name" value="Phosphoribosylformylglycinamidine synthase"/>
    <property type="match status" value="1"/>
</dbReference>
<evidence type="ECO:0000256" key="4">
    <source>
        <dbReference type="ARBA" id="ARBA00022755"/>
    </source>
</evidence>
<dbReference type="SUPFAM" id="SSF56042">
    <property type="entry name" value="PurM C-terminal domain-like"/>
    <property type="match status" value="2"/>
</dbReference>
<evidence type="ECO:0000259" key="7">
    <source>
        <dbReference type="Pfam" id="PF02769"/>
    </source>
</evidence>
<keyword evidence="10" id="KW-1185">Reference proteome</keyword>
<evidence type="ECO:0000313" key="10">
    <source>
        <dbReference type="Proteomes" id="UP000239471"/>
    </source>
</evidence>
<dbReference type="CDD" id="cd02204">
    <property type="entry name" value="PurL_repeat2"/>
    <property type="match status" value="1"/>
</dbReference>
<dbReference type="GO" id="GO:0046872">
    <property type="term" value="F:metal ion binding"/>
    <property type="evidence" value="ECO:0007669"/>
    <property type="project" value="UniProtKB-KW"/>
</dbReference>
<dbReference type="Pfam" id="PF18072">
    <property type="entry name" value="FGAR-AT_linker"/>
    <property type="match status" value="1"/>
</dbReference>
<dbReference type="Gene3D" id="3.90.650.10">
    <property type="entry name" value="PurM-like C-terminal domain"/>
    <property type="match status" value="2"/>
</dbReference>
<keyword evidence="1 9" id="KW-0436">Ligase</keyword>
<evidence type="ECO:0000313" key="9">
    <source>
        <dbReference type="EMBL" id="PRR82243.1"/>
    </source>
</evidence>
<evidence type="ECO:0000256" key="1">
    <source>
        <dbReference type="ARBA" id="ARBA00022598"/>
    </source>
</evidence>
<dbReference type="Proteomes" id="UP000239471">
    <property type="component" value="Unassembled WGS sequence"/>
</dbReference>
<dbReference type="Pfam" id="PF13507">
    <property type="entry name" value="GATase_5"/>
    <property type="match status" value="1"/>
</dbReference>
<organism evidence="9 10">
    <name type="scientific">Clostridium vincentii</name>
    <dbReference type="NCBI Taxonomy" id="52704"/>
    <lineage>
        <taxon>Bacteria</taxon>
        <taxon>Bacillati</taxon>
        <taxon>Bacillota</taxon>
        <taxon>Clostridia</taxon>
        <taxon>Eubacteriales</taxon>
        <taxon>Clostridiaceae</taxon>
        <taxon>Clostridium</taxon>
    </lineage>
</organism>
<reference evidence="9 10" key="1">
    <citation type="submission" date="2018-03" db="EMBL/GenBank/DDBJ databases">
        <title>Genome sequence of Clostridium vincentii DSM 10228.</title>
        <authorList>
            <person name="Poehlein A."/>
            <person name="Daniel R."/>
        </authorList>
    </citation>
    <scope>NUCLEOTIDE SEQUENCE [LARGE SCALE GENOMIC DNA]</scope>
    <source>
        <strain evidence="9 10">DSM 10228</strain>
    </source>
</reference>
<dbReference type="PANTHER" id="PTHR10099">
    <property type="entry name" value="PHOSPHORIBOSYLFORMYLGLYCINAMIDINE SYNTHASE"/>
    <property type="match status" value="1"/>
</dbReference>
<dbReference type="OrthoDB" id="9804441at2"/>
<keyword evidence="3" id="KW-0547">Nucleotide-binding</keyword>
<gene>
    <name evidence="9" type="primary">purL</name>
    <name evidence="9" type="ORF">CLVI_19030</name>
</gene>
<dbReference type="CDD" id="cd01740">
    <property type="entry name" value="GATase1_FGAR_AT"/>
    <property type="match status" value="1"/>
</dbReference>
<evidence type="ECO:0000256" key="6">
    <source>
        <dbReference type="ARBA" id="ARBA00022842"/>
    </source>
</evidence>
<dbReference type="EC" id="6.3.5.3" evidence="9"/>
<proteinExistence type="predicted"/>
<dbReference type="PANTHER" id="PTHR10099:SF1">
    <property type="entry name" value="PHOSPHORIBOSYLFORMYLGLYCINAMIDINE SYNTHASE"/>
    <property type="match status" value="1"/>
</dbReference>
<keyword evidence="6" id="KW-0460">Magnesium</keyword>
<dbReference type="Gene3D" id="3.30.1330.10">
    <property type="entry name" value="PurM-like, N-terminal domain"/>
    <property type="match status" value="1"/>
</dbReference>
<dbReference type="Gene3D" id="3.40.50.880">
    <property type="match status" value="1"/>
</dbReference>
<comment type="caution">
    <text evidence="9">The sequence shown here is derived from an EMBL/GenBank/DDBJ whole genome shotgun (WGS) entry which is preliminary data.</text>
</comment>
<evidence type="ECO:0000259" key="8">
    <source>
        <dbReference type="Pfam" id="PF18072"/>
    </source>
</evidence>
<dbReference type="InterPro" id="IPR041609">
    <property type="entry name" value="PurL_linker"/>
</dbReference>
<dbReference type="PROSITE" id="PS51273">
    <property type="entry name" value="GATASE_TYPE_1"/>
    <property type="match status" value="1"/>
</dbReference>
<sequence>MFNIKCVFVEKKKGFDVEAKSLLNDFKSNLRMENLEGVRVVNKYTLGKVSESYYKKALHTIFSELTVDKVYEEELPLQDGDIAFGVEYLPGQYDQRASSAAECFQLLTAEDRVDVKSSKIIILRGHLSKEDIAKVKSYYINPVDSREVEIDNRELQATMDTPDDVQILDGFTVKDVKSLGEFHKEQGLAMSIADLVMIRDYFKSENRDPSITEIKVIDTYWSDHCRHTTFSTSIQEVTIDTNKFTTPIKKSYEAYIKSREYIYGKTDRDMTLMDLAIISVKELRKKGMLDDLDVSDEINACSININVETDKGIKEYLLMFKNETHNHPTEIEPFGGAATCLGGSIRDPLSGRTFVYQAMRVTGAADPTVPVEETLKGKLPQRTITLGAAHGYSSYGNQIGLATGQVSEIYHPNYVAKRMEVGAVIAAAPKENVVREEPSVGDQIILLGGRTGRDGVGGATGSSKEHNVDSITQCGAEVQKGNPPTERKIQRLFRNKEASQMIKRCNDFGAGGVSVAIGELCRGLDINLDKVPKKYEGLDGTELSVSESQERMAVVVEKSKAERFIQLASEENLEAVIVAQVTDTERLRLFWRNKNIVDIKRSFLDTNGATQKTNIKVVAPGAYPYAVGDVDVKAKWIENLQELNIASQKGLVERFDSSIGTGSVLMPFGGKYAKTPAEGMAGKIPVFYGESKDASLMTFGFNPNLGTWSPYHMAFYSVVESVTKMAAMGGDYRKVRLTFQEYFEKLGTDESRWGKPFAALLGAYKAQMDLGIAAIGGKDSMSGSFGDIDVPPSLISFAVGYEKANRVISPEFKMPENKLVLLTTCTLEDGTIDMDKFKKNLETLYTLIGDKKVISASSIKFGGVSEAITKMTLGNRIGAEFNNLNKEELFGLNYGSILLEVNQDVNIESDFKECTFKIVGKTLAEKKIKSKDFDLEFEIEDLDEKLEKKLSSVFKIKTADKDEKDQTALCTKDNKECPKTKMASPRVKISKPKVVIPVFPGTNCEDDCTKAFLKEGAEVSQVILRNLNKEILAESIDKLEAEIRSAQIIMLPGGFSAGDEPDGSGKFIATVFRNEKIKAAVMDLLNNRDGLILGICNGFQALIKLGLVPYGEIRDIDEDMATLTYNNINRHMSSMVRTKISSTKSPWFSEVEVNDIHTIPISHGEGRFVASESLIKELEKNGQIATQYVDLEGNVSINMPYNPNGSMIGIEGITSPDGRILGKMGHSERVGDDLYRNIPGNFDQRIFKAGVNYFK</sequence>
<dbReference type="CDD" id="cd02203">
    <property type="entry name" value="PurL_repeat1"/>
    <property type="match status" value="1"/>
</dbReference>
<keyword evidence="2" id="KW-0479">Metal-binding</keyword>
<feature type="domain" description="Phosphoribosylformylglycinamidine synthase linker" evidence="8">
    <location>
        <begin position="181"/>
        <end position="227"/>
    </location>
</feature>
<evidence type="ECO:0000256" key="5">
    <source>
        <dbReference type="ARBA" id="ARBA00022840"/>
    </source>
</evidence>
<keyword evidence="5" id="KW-0067">ATP-binding</keyword>
<dbReference type="NCBIfam" id="TIGR01857">
    <property type="entry name" value="FGAM-synthase"/>
    <property type="match status" value="1"/>
</dbReference>
<dbReference type="Pfam" id="PF02769">
    <property type="entry name" value="AIRS_C"/>
    <property type="match status" value="1"/>
</dbReference>
<dbReference type="AlphaFoldDB" id="A0A2T0BEH5"/>
<dbReference type="GO" id="GO:0006164">
    <property type="term" value="P:purine nucleotide biosynthetic process"/>
    <property type="evidence" value="ECO:0007669"/>
    <property type="project" value="UniProtKB-KW"/>
</dbReference>
<dbReference type="RefSeq" id="WP_106059879.1">
    <property type="nucleotide sequence ID" value="NZ_PVXQ01000018.1"/>
</dbReference>
<dbReference type="SMART" id="SM01211">
    <property type="entry name" value="GATase_5"/>
    <property type="match status" value="1"/>
</dbReference>
<keyword evidence="4" id="KW-0658">Purine biosynthesis</keyword>
<dbReference type="SUPFAM" id="SSF55326">
    <property type="entry name" value="PurM N-terminal domain-like"/>
    <property type="match status" value="2"/>
</dbReference>
<dbReference type="InterPro" id="IPR010918">
    <property type="entry name" value="PurM-like_C_dom"/>
</dbReference>
<dbReference type="InterPro" id="IPR036921">
    <property type="entry name" value="PurM-like_N_sf"/>
</dbReference>
<dbReference type="SUPFAM" id="SSF52317">
    <property type="entry name" value="Class I glutamine amidotransferase-like"/>
    <property type="match status" value="1"/>
</dbReference>
<dbReference type="EMBL" id="PVXQ01000018">
    <property type="protein sequence ID" value="PRR82243.1"/>
    <property type="molecule type" value="Genomic_DNA"/>
</dbReference>
<dbReference type="GO" id="GO:0005737">
    <property type="term" value="C:cytoplasm"/>
    <property type="evidence" value="ECO:0007669"/>
    <property type="project" value="TreeGrafter"/>
</dbReference>
<dbReference type="InterPro" id="IPR010141">
    <property type="entry name" value="FGAM_synthase"/>
</dbReference>
<evidence type="ECO:0000256" key="3">
    <source>
        <dbReference type="ARBA" id="ARBA00022741"/>
    </source>
</evidence>
<protein>
    <submittedName>
        <fullName evidence="9">Phosphoribosylformylglycinamidine synthase</fullName>
        <ecNumber evidence="9">6.3.5.3</ecNumber>
    </submittedName>
</protein>
<dbReference type="InterPro" id="IPR036676">
    <property type="entry name" value="PurM-like_C_sf"/>
</dbReference>